<dbReference type="Gene3D" id="1.25.40.10">
    <property type="entry name" value="Tetratricopeptide repeat domain"/>
    <property type="match status" value="1"/>
</dbReference>
<gene>
    <name evidence="7" type="ORF">K0T92_18830</name>
</gene>
<keyword evidence="2 5" id="KW-0812">Transmembrane</keyword>
<evidence type="ECO:0000256" key="1">
    <source>
        <dbReference type="ARBA" id="ARBA00004141"/>
    </source>
</evidence>
<dbReference type="Proteomes" id="UP000812277">
    <property type="component" value="Unassembled WGS sequence"/>
</dbReference>
<feature type="transmembrane region" description="Helical" evidence="5">
    <location>
        <begin position="521"/>
        <end position="543"/>
    </location>
</feature>
<feature type="domain" description="O-antigen ligase-related" evidence="6">
    <location>
        <begin position="248"/>
        <end position="451"/>
    </location>
</feature>
<evidence type="ECO:0000256" key="4">
    <source>
        <dbReference type="ARBA" id="ARBA00023136"/>
    </source>
</evidence>
<feature type="transmembrane region" description="Helical" evidence="5">
    <location>
        <begin position="158"/>
        <end position="182"/>
    </location>
</feature>
<comment type="caution">
    <text evidence="7">The sequence shown here is derived from an EMBL/GenBank/DDBJ whole genome shotgun (WGS) entry which is preliminary data.</text>
</comment>
<dbReference type="InterPro" id="IPR051533">
    <property type="entry name" value="WaaL-like"/>
</dbReference>
<proteinExistence type="predicted"/>
<keyword evidence="7" id="KW-0436">Ligase</keyword>
<evidence type="ECO:0000256" key="3">
    <source>
        <dbReference type="ARBA" id="ARBA00022989"/>
    </source>
</evidence>
<dbReference type="InterPro" id="IPR011990">
    <property type="entry name" value="TPR-like_helical_dom_sf"/>
</dbReference>
<dbReference type="SUPFAM" id="SSF48452">
    <property type="entry name" value="TPR-like"/>
    <property type="match status" value="1"/>
</dbReference>
<dbReference type="InterPro" id="IPR007016">
    <property type="entry name" value="O-antigen_ligase-rel_domated"/>
</dbReference>
<feature type="transmembrane region" description="Helical" evidence="5">
    <location>
        <begin position="354"/>
        <end position="377"/>
    </location>
</feature>
<dbReference type="EMBL" id="JAHZIJ010000016">
    <property type="protein sequence ID" value="MBW7476778.1"/>
    <property type="molecule type" value="Genomic_DNA"/>
</dbReference>
<feature type="transmembrane region" description="Helical" evidence="5">
    <location>
        <begin position="12"/>
        <end position="35"/>
    </location>
</feature>
<evidence type="ECO:0000259" key="6">
    <source>
        <dbReference type="Pfam" id="PF04932"/>
    </source>
</evidence>
<evidence type="ECO:0000313" key="7">
    <source>
        <dbReference type="EMBL" id="MBW7476778.1"/>
    </source>
</evidence>
<feature type="transmembrane region" description="Helical" evidence="5">
    <location>
        <begin position="443"/>
        <end position="463"/>
    </location>
</feature>
<protein>
    <submittedName>
        <fullName evidence="7">O-antigen ligase family protein</fullName>
    </submittedName>
</protein>
<feature type="transmembrane region" description="Helical" evidence="5">
    <location>
        <begin position="475"/>
        <end position="501"/>
    </location>
</feature>
<dbReference type="Pfam" id="PF04932">
    <property type="entry name" value="Wzy_C"/>
    <property type="match status" value="1"/>
</dbReference>
<keyword evidence="3 5" id="KW-1133">Transmembrane helix</keyword>
<keyword evidence="8" id="KW-1185">Reference proteome</keyword>
<dbReference type="RefSeq" id="WP_219874028.1">
    <property type="nucleotide sequence ID" value="NZ_JAHZIJ010000016.1"/>
</dbReference>
<dbReference type="GO" id="GO:0016874">
    <property type="term" value="F:ligase activity"/>
    <property type="evidence" value="ECO:0007669"/>
    <property type="project" value="UniProtKB-KW"/>
</dbReference>
<feature type="transmembrane region" description="Helical" evidence="5">
    <location>
        <begin position="134"/>
        <end position="151"/>
    </location>
</feature>
<name>A0ABS7DA13_9BACL</name>
<feature type="transmembrane region" description="Helical" evidence="5">
    <location>
        <begin position="283"/>
        <end position="301"/>
    </location>
</feature>
<feature type="transmembrane region" description="Helical" evidence="5">
    <location>
        <begin position="101"/>
        <end position="122"/>
    </location>
</feature>
<evidence type="ECO:0000313" key="8">
    <source>
        <dbReference type="Proteomes" id="UP000812277"/>
    </source>
</evidence>
<feature type="transmembrane region" description="Helical" evidence="5">
    <location>
        <begin position="321"/>
        <end position="342"/>
    </location>
</feature>
<evidence type="ECO:0000256" key="2">
    <source>
        <dbReference type="ARBA" id="ARBA00022692"/>
    </source>
</evidence>
<feature type="transmembrane region" description="Helical" evidence="5">
    <location>
        <begin position="236"/>
        <end position="253"/>
    </location>
</feature>
<sequence>MFVERSAAALKWGYGMPAAIVGIAALLLAVLLAYSTYQYGMFFDVNFYRWEWIIIAAALSSAAWWGLVHRGRTSRSPGSGGSYDLSGMSPLFSSGGGGLRAVPLAAYGPLLIAVMYGLSLANDPASILGTLEQALRWSAYGAFLIAAYMWFGEERSRVWLSAAIQAAGVFIVWGALACWMGWMAFPEMILTTGDARLSAVGARLAGFMQYPNAFAAVAAAYLIWSWGLLIRARTRICYLLAAIQGVPLALVLLLTESRAAWLAAGLGWLGGLAAARRTERVHWLLYSGWTLVAAGAAYRFVYGAGLRNGGHAAAGAAPEAVVAEGALLLACVLAGAGGYYLIRSLAPRSSGRWRVWAAWGGWIAGIGAMALLLPAVIQGRLGGYFDTLGARSMFYKDAIILIREAPLLGRGGDTWRMLFTQIQTYPYIGSEVHSGYLDIALDLGLVGLVLFGLVIGGLLRNVFLFDRMGLVPIGVLLLHAAVDFDMAYGCYWLLLFGWIALYSKPAEAGGGTAAGRWRRRAAVRGAAAASAAVIAVTAALCSWRFDAAVAHREAAVYASGAGQAAALRAALGANPYWTRIRIELAELAPPQEQAALLAAGLRYEPQSVPLLRALGRVYAERGDVPQATAHLRLALRYDRYDRDNQTDAVVHMARLAQHMRAIGKASEARQAAQTALSFFEAFEAQGIDAEAAGRDFEVTPESLEAANAAGLLLRQLGAGPGY</sequence>
<reference evidence="7 8" key="1">
    <citation type="submission" date="2021-07" db="EMBL/GenBank/DDBJ databases">
        <title>Paenibacillus radiodurans sp. nov., isolated from the southeastern edge of Tengger Desert.</title>
        <authorList>
            <person name="Zhang G."/>
        </authorList>
    </citation>
    <scope>NUCLEOTIDE SEQUENCE [LARGE SCALE GENOMIC DNA]</scope>
    <source>
        <strain evidence="7 8">DT7-4</strain>
    </source>
</reference>
<organism evidence="7 8">
    <name type="scientific">Paenibacillus oenotherae</name>
    <dbReference type="NCBI Taxonomy" id="1435645"/>
    <lineage>
        <taxon>Bacteria</taxon>
        <taxon>Bacillati</taxon>
        <taxon>Bacillota</taxon>
        <taxon>Bacilli</taxon>
        <taxon>Bacillales</taxon>
        <taxon>Paenibacillaceae</taxon>
        <taxon>Paenibacillus</taxon>
    </lineage>
</organism>
<evidence type="ECO:0000256" key="5">
    <source>
        <dbReference type="SAM" id="Phobius"/>
    </source>
</evidence>
<comment type="subcellular location">
    <subcellularLocation>
        <location evidence="1">Membrane</location>
        <topology evidence="1">Multi-pass membrane protein</topology>
    </subcellularLocation>
</comment>
<feature type="transmembrane region" description="Helical" evidence="5">
    <location>
        <begin position="259"/>
        <end position="276"/>
    </location>
</feature>
<dbReference type="PANTHER" id="PTHR37422">
    <property type="entry name" value="TEICHURONIC ACID BIOSYNTHESIS PROTEIN TUAE"/>
    <property type="match status" value="1"/>
</dbReference>
<keyword evidence="4 5" id="KW-0472">Membrane</keyword>
<dbReference type="PANTHER" id="PTHR37422:SF13">
    <property type="entry name" value="LIPOPOLYSACCHARIDE BIOSYNTHESIS PROTEIN PA4999-RELATED"/>
    <property type="match status" value="1"/>
</dbReference>
<accession>A0ABS7DA13</accession>
<feature type="transmembrane region" description="Helical" evidence="5">
    <location>
        <begin position="47"/>
        <end position="67"/>
    </location>
</feature>
<feature type="transmembrane region" description="Helical" evidence="5">
    <location>
        <begin position="202"/>
        <end position="224"/>
    </location>
</feature>